<dbReference type="AlphaFoldDB" id="A0A074XG35"/>
<dbReference type="RefSeq" id="XP_029760575.1">
    <property type="nucleotide sequence ID" value="XM_029899422.1"/>
</dbReference>
<evidence type="ECO:0000313" key="2">
    <source>
        <dbReference type="EMBL" id="KEQ84388.1"/>
    </source>
</evidence>
<protein>
    <submittedName>
        <fullName evidence="2">Uncharacterized protein</fullName>
    </submittedName>
</protein>
<keyword evidence="3" id="KW-1185">Reference proteome</keyword>
<name>A0A074XG35_AURPU</name>
<sequence>MLETCNVSGIYIYLRDLELCLQITMMSFSENGTAAQWGLFHCCMVSIYGYVSSVFVISVKVGGVLFGSFLHDQSPARTLQSQNATRKWISSEFRR</sequence>
<evidence type="ECO:0000256" key="1">
    <source>
        <dbReference type="SAM" id="Phobius"/>
    </source>
</evidence>
<dbReference type="GeneID" id="40741728"/>
<feature type="transmembrane region" description="Helical" evidence="1">
    <location>
        <begin position="47"/>
        <end position="70"/>
    </location>
</feature>
<keyword evidence="1" id="KW-0812">Transmembrane</keyword>
<dbReference type="EMBL" id="KL584982">
    <property type="protein sequence ID" value="KEQ84388.1"/>
    <property type="molecule type" value="Genomic_DNA"/>
</dbReference>
<evidence type="ECO:0000313" key="3">
    <source>
        <dbReference type="Proteomes" id="UP000030706"/>
    </source>
</evidence>
<reference evidence="2 3" key="1">
    <citation type="journal article" date="2014" name="BMC Genomics">
        <title>Genome sequencing of four Aureobasidium pullulans varieties: biotechnological potential, stress tolerance, and description of new species.</title>
        <authorList>
            <person name="Gostin Ar C."/>
            <person name="Ohm R.A."/>
            <person name="Kogej T."/>
            <person name="Sonjak S."/>
            <person name="Turk M."/>
            <person name="Zajc J."/>
            <person name="Zalar P."/>
            <person name="Grube M."/>
            <person name="Sun H."/>
            <person name="Han J."/>
            <person name="Sharma A."/>
            <person name="Chiniquy J."/>
            <person name="Ngan C.Y."/>
            <person name="Lipzen A."/>
            <person name="Barry K."/>
            <person name="Grigoriev I.V."/>
            <person name="Gunde-Cimerman N."/>
        </authorList>
    </citation>
    <scope>NUCLEOTIDE SEQUENCE [LARGE SCALE GENOMIC DNA]</scope>
    <source>
        <strain evidence="2 3">EXF-150</strain>
    </source>
</reference>
<gene>
    <name evidence="2" type="ORF">M438DRAFT_212693</name>
</gene>
<dbReference type="HOGENOM" id="CLU_2372437_0_0_1"/>
<proteinExistence type="predicted"/>
<organism evidence="2 3">
    <name type="scientific">Aureobasidium pullulans EXF-150</name>
    <dbReference type="NCBI Taxonomy" id="1043002"/>
    <lineage>
        <taxon>Eukaryota</taxon>
        <taxon>Fungi</taxon>
        <taxon>Dikarya</taxon>
        <taxon>Ascomycota</taxon>
        <taxon>Pezizomycotina</taxon>
        <taxon>Dothideomycetes</taxon>
        <taxon>Dothideomycetidae</taxon>
        <taxon>Dothideales</taxon>
        <taxon>Saccotheciaceae</taxon>
        <taxon>Aureobasidium</taxon>
    </lineage>
</organism>
<dbReference type="Proteomes" id="UP000030706">
    <property type="component" value="Unassembled WGS sequence"/>
</dbReference>
<keyword evidence="1" id="KW-1133">Transmembrane helix</keyword>
<accession>A0A074XG35</accession>
<keyword evidence="1" id="KW-0472">Membrane</keyword>